<evidence type="ECO:0000256" key="1">
    <source>
        <dbReference type="SAM" id="MobiDB-lite"/>
    </source>
</evidence>
<dbReference type="Proteomes" id="UP000293360">
    <property type="component" value="Unassembled WGS sequence"/>
</dbReference>
<comment type="caution">
    <text evidence="2">The sequence shown here is derived from an EMBL/GenBank/DDBJ whole genome shotgun (WGS) entry which is preliminary data.</text>
</comment>
<evidence type="ECO:0000313" key="2">
    <source>
        <dbReference type="EMBL" id="RYO81666.1"/>
    </source>
</evidence>
<organism evidence="2 3">
    <name type="scientific">Monosporascus ibericus</name>
    <dbReference type="NCBI Taxonomy" id="155417"/>
    <lineage>
        <taxon>Eukaryota</taxon>
        <taxon>Fungi</taxon>
        <taxon>Dikarya</taxon>
        <taxon>Ascomycota</taxon>
        <taxon>Pezizomycotina</taxon>
        <taxon>Sordariomycetes</taxon>
        <taxon>Xylariomycetidae</taxon>
        <taxon>Xylariales</taxon>
        <taxon>Xylariales incertae sedis</taxon>
        <taxon>Monosporascus</taxon>
    </lineage>
</organism>
<feature type="compositionally biased region" description="Basic and acidic residues" evidence="1">
    <location>
        <begin position="8"/>
        <end position="30"/>
    </location>
</feature>
<proteinExistence type="predicted"/>
<keyword evidence="3" id="KW-1185">Reference proteome</keyword>
<protein>
    <submittedName>
        <fullName evidence="2">Uncharacterized protein</fullName>
    </submittedName>
</protein>
<name>A0A4Q4SWK0_9PEZI</name>
<feature type="region of interest" description="Disordered" evidence="1">
    <location>
        <begin position="48"/>
        <end position="103"/>
    </location>
</feature>
<feature type="region of interest" description="Disordered" evidence="1">
    <location>
        <begin position="1"/>
        <end position="34"/>
    </location>
</feature>
<reference evidence="2 3" key="1">
    <citation type="submission" date="2018-06" db="EMBL/GenBank/DDBJ databases">
        <title>Complete Genomes of Monosporascus.</title>
        <authorList>
            <person name="Robinson A.J."/>
            <person name="Natvig D.O."/>
        </authorList>
    </citation>
    <scope>NUCLEOTIDE SEQUENCE [LARGE SCALE GENOMIC DNA]</scope>
    <source>
        <strain evidence="2 3">CBS 110550</strain>
    </source>
</reference>
<sequence length="103" mass="10797">MGKASKKILGEHSPHTGLRYVDDAHERQDLPRAPSGAVEFALAKNSGSRSFRAGTLLDRGTPDSSPDPMAADSSSGRDSGRKRASGQVIAAGRRAVPPAHQAH</sequence>
<feature type="compositionally biased region" description="Low complexity" evidence="1">
    <location>
        <begin position="62"/>
        <end position="77"/>
    </location>
</feature>
<evidence type="ECO:0000313" key="3">
    <source>
        <dbReference type="Proteomes" id="UP000293360"/>
    </source>
</evidence>
<gene>
    <name evidence="2" type="ORF">DL764_009732</name>
</gene>
<accession>A0A4Q4SWK0</accession>
<dbReference type="EMBL" id="QJNU01000979">
    <property type="protein sequence ID" value="RYO81666.1"/>
    <property type="molecule type" value="Genomic_DNA"/>
</dbReference>
<dbReference type="AlphaFoldDB" id="A0A4Q4SWK0"/>